<keyword evidence="2" id="KW-0963">Cytoplasm</keyword>
<feature type="non-terminal residue" evidence="8">
    <location>
        <position position="1903"/>
    </location>
</feature>
<dbReference type="PANTHER" id="PTHR22706:SF1">
    <property type="entry name" value="ASSEMBLY FACTOR FOR SPINDLE MICROTUBULES"/>
    <property type="match status" value="1"/>
</dbReference>
<dbReference type="InterPro" id="IPR027417">
    <property type="entry name" value="P-loop_NTPase"/>
</dbReference>
<dbReference type="InterPro" id="IPR000225">
    <property type="entry name" value="Armadillo"/>
</dbReference>
<comment type="caution">
    <text evidence="8">The sequence shown here is derived from an EMBL/GenBank/DDBJ whole genome shotgun (WGS) entry which is preliminary data.</text>
</comment>
<dbReference type="InterPro" id="IPR001715">
    <property type="entry name" value="CH_dom"/>
</dbReference>
<dbReference type="OMA" id="WWRAKLL"/>
<feature type="compositionally biased region" description="Polar residues" evidence="6">
    <location>
        <begin position="122"/>
        <end position="131"/>
    </location>
</feature>
<dbReference type="Pfam" id="PF00307">
    <property type="entry name" value="CH"/>
    <property type="match status" value="2"/>
</dbReference>
<dbReference type="Gene3D" id="1.20.5.190">
    <property type="match status" value="8"/>
</dbReference>
<dbReference type="SUPFAM" id="SSF48371">
    <property type="entry name" value="ARM repeat"/>
    <property type="match status" value="1"/>
</dbReference>
<evidence type="ECO:0000313" key="9">
    <source>
        <dbReference type="Proteomes" id="UP000824469"/>
    </source>
</evidence>
<proteinExistence type="predicted"/>
<evidence type="ECO:0000256" key="2">
    <source>
        <dbReference type="ARBA" id="ARBA00022490"/>
    </source>
</evidence>
<feature type="compositionally biased region" description="Polar residues" evidence="6">
    <location>
        <begin position="102"/>
        <end position="114"/>
    </location>
</feature>
<feature type="compositionally biased region" description="Polar residues" evidence="6">
    <location>
        <begin position="16"/>
        <end position="28"/>
    </location>
</feature>
<feature type="region of interest" description="Disordered" evidence="6">
    <location>
        <begin position="152"/>
        <end position="196"/>
    </location>
</feature>
<dbReference type="Pfam" id="PF00612">
    <property type="entry name" value="IQ"/>
    <property type="match status" value="14"/>
</dbReference>
<feature type="domain" description="Calponin-homology (CH)" evidence="7">
    <location>
        <begin position="821"/>
        <end position="944"/>
    </location>
</feature>
<dbReference type="SMART" id="SM00015">
    <property type="entry name" value="IQ"/>
    <property type="match status" value="16"/>
</dbReference>
<evidence type="ECO:0000256" key="3">
    <source>
        <dbReference type="ARBA" id="ARBA00022737"/>
    </source>
</evidence>
<sequence>MEDETPLRNVKPKLQATDSAKNAPVSANLTDFSGKESFNIKRNRGAFVVTAPTGNISTNTAKNRLSFGSSLSVPRETSESSSFNPRKLGDQNKRSFQENSKETAVNFTEPNLNPSKLEGENSHSQISKQTSLHLPRLELNPRRLEAEISDQFQEVSKETPLHLPRKSLKHGRPEDRNSGSCHEISKETAPHLSKLNLNPRKFEDHNLHSFQEIVFPQNGNSVPNLKKRPQEALKPSKITSRKLDRKDSIGYREPSEFFKNAARKEAGTPNVKQNVESEGEILFTDKLHGRSPSFFFSRPSLSGIKNTPTSKLHRPAKLSLPANRHRAEAASRLKAMENEQIQVSRLAQERKDLWMDRQEKAYSAWLNFVLKQPMKPNASKFSMTKNPTGIAPASTPIGNRGKRYSFFKAAGGSENEGSWRTPRRNMFKFLRGVPNDGSKSSDKSRARLLQPTSEACLQDVCLLSDLRQRLEIYLDSSLLEDVISTMVKVAKYVEDGRLKMKEECAIITDVGLKERAVQVLMNYNPTWLRIGLYVVLGHNVLVTKEKPSFPLHQIFLAEGNAEADSEFLKLVIEKHFFGHAGLSKNYASNKSIDGLYRPGYHEALGKVILKRFFLFVLALDKIKCHSTLPIENGIDGLDGGSPLLFCQNTSVKSSRQALQNFLLDVMHGEGDLLGHLATIGYQVFHVQVPLADYDFHVTNLIENLQDGVRLCRLVQLLLGDASVLMRIIVPSDHHKKHMHNCKVSFQYLLEAGVPLIDEEGYDLVAEDLVMGNRERILSLLWNIFVHLQMPLLITKKQLCEEIIKIKGPQFSNLEMSSNDVSTTIDLMLIWIQEICGTYDQLVEDFQSSFADGKSFLYLIDFYLPGYMPCSRLLKEPRDIDTLDEMMMNSSDTKASIHKYSLVQDAIKHLYNIPEVLQMTDFLEGDPSCNERNVIILLTFLSSQLLEGKPMNKDWACTLKSSQGFDNYEKIIPDMHSRKMEHTTEDHMAAIRIQAFYRSVLQRRCYIKMKENKIDINKKLDFMVSEERAAIQIQFWWRALIERMQFIRIRMAASLIQHSVRAWLKQQRKKEEAATAIQSKYRCFVQRRQFLKMKAAVSHLQCVVRAWIVTRCIEENNRVLRQERASIVIQSHYRGLIERRKFSKSKVAALLVQRAVRVWIAAAHKEKNIQKAQISAVIIIQSHIRGWLQRSMYNLLVTRIRKIQSIYRVYKHRRSQIKAAVKIQCSWKRVLVQSKFSRLRNAAIKIQSFWRGWLARKYLDENKAAATVIQSWFRGYRCWKQYKLCIEALINIQCVIRGRVMLQTYMKYKNAACKLQRAFRAWLARKYAQKHGFETVGEECKLNGFAIVIQAAFRGWQERKKYNMKLRMARRSQVKKTQSAKMSNKGLEYPERDCAPKDAHSLTKFTEINIITEAAKTIQRFYRGHAARLLYSEREQYKFKAYNVNFSQELTCAQIGTDDLLHDEECTLNGFAVVIQTAFRGWQERKIYKMKLRLARRIQAIFRGAQVRQMVSKKMSNKGLKYPEIDCASEDSQLLTKFTEINITTEDAKTIQRFYRGYAARLLSFKRRQYKFKAHNVNFPQEMTCAQTGTVNLLHDVYFSNYLNAGTDEVLRVRDSVVKLQRWWRNVSAHRSSSATVIQSHFRGWLSRKIFLRLKSCVLLIQACWRSHFVRKNQVDLRQQLSNLRFRMGNSAANVDDNLRLENRLTKALEALLNHRTLSGIIHTCATLDTATQHSKRCCERLVAAGAIEKLLQLINETNRSAPHEEVLKHALSVLCNIAHYPELAQLLVNTPDSITQIAKQLWRNKEEGFSKAIEILKKLCAVKCGADIVQKLAPNISRLQLLAQKMEKKVEMERRSLARLPQKGAGATRKAGEKRLREAESQHHSIIHLLQCITGESGQRRSE</sequence>
<dbReference type="CDD" id="cd21223">
    <property type="entry name" value="CH_ASPM_rpt1"/>
    <property type="match status" value="1"/>
</dbReference>
<dbReference type="EMBL" id="JAHRHJ020000001">
    <property type="protein sequence ID" value="KAH9328068.1"/>
    <property type="molecule type" value="Genomic_DNA"/>
</dbReference>
<keyword evidence="3" id="KW-0677">Repeat</keyword>
<comment type="subcellular location">
    <subcellularLocation>
        <location evidence="1">Cytoplasm</location>
    </subcellularLocation>
</comment>
<dbReference type="PROSITE" id="PS50021">
    <property type="entry name" value="CH"/>
    <property type="match status" value="2"/>
</dbReference>
<dbReference type="PROSITE" id="PS50096">
    <property type="entry name" value="IQ"/>
    <property type="match status" value="14"/>
</dbReference>
<dbReference type="InterPro" id="IPR011989">
    <property type="entry name" value="ARM-like"/>
</dbReference>
<evidence type="ECO:0000259" key="7">
    <source>
        <dbReference type="PROSITE" id="PS50021"/>
    </source>
</evidence>
<dbReference type="InterPro" id="IPR051185">
    <property type="entry name" value="ASPM"/>
</dbReference>
<dbReference type="InterPro" id="IPR016024">
    <property type="entry name" value="ARM-type_fold"/>
</dbReference>
<evidence type="ECO:0000256" key="1">
    <source>
        <dbReference type="ARBA" id="ARBA00004496"/>
    </source>
</evidence>
<dbReference type="GO" id="GO:0005737">
    <property type="term" value="C:cytoplasm"/>
    <property type="evidence" value="ECO:0007669"/>
    <property type="project" value="UniProtKB-SubCell"/>
</dbReference>
<keyword evidence="4" id="KW-0112">Calmodulin-binding</keyword>
<evidence type="ECO:0000256" key="6">
    <source>
        <dbReference type="SAM" id="MobiDB-lite"/>
    </source>
</evidence>
<evidence type="ECO:0000313" key="8">
    <source>
        <dbReference type="EMBL" id="KAH9328068.1"/>
    </source>
</evidence>
<dbReference type="SUPFAM" id="SSF52540">
    <property type="entry name" value="P-loop containing nucleoside triphosphate hydrolases"/>
    <property type="match status" value="4"/>
</dbReference>
<dbReference type="GO" id="GO:0051295">
    <property type="term" value="P:establishment of meiotic spindle localization"/>
    <property type="evidence" value="ECO:0007669"/>
    <property type="project" value="TreeGrafter"/>
</dbReference>
<feature type="region of interest" description="Disordered" evidence="6">
    <location>
        <begin position="218"/>
        <end position="245"/>
    </location>
</feature>
<dbReference type="Proteomes" id="UP000824469">
    <property type="component" value="Unassembled WGS sequence"/>
</dbReference>
<feature type="region of interest" description="Disordered" evidence="6">
    <location>
        <begin position="1855"/>
        <end position="1874"/>
    </location>
</feature>
<gene>
    <name evidence="8" type="ORF">KI387_000176</name>
</gene>
<dbReference type="GO" id="GO:0005516">
    <property type="term" value="F:calmodulin binding"/>
    <property type="evidence" value="ECO:0007669"/>
    <property type="project" value="UniProtKB-KW"/>
</dbReference>
<evidence type="ECO:0000256" key="5">
    <source>
        <dbReference type="PROSITE-ProRule" id="PRU00259"/>
    </source>
</evidence>
<dbReference type="GO" id="GO:0007051">
    <property type="term" value="P:spindle organization"/>
    <property type="evidence" value="ECO:0007669"/>
    <property type="project" value="TreeGrafter"/>
</dbReference>
<feature type="region of interest" description="Disordered" evidence="6">
    <location>
        <begin position="67"/>
        <end position="137"/>
    </location>
</feature>
<protein>
    <recommendedName>
        <fullName evidence="7">Calponin-homology (CH) domain-containing protein</fullName>
    </recommendedName>
</protein>
<dbReference type="Gene3D" id="1.10.418.10">
    <property type="entry name" value="Calponin-like domain"/>
    <property type="match status" value="2"/>
</dbReference>
<feature type="domain" description="Calponin-homology (CH)" evidence="7">
    <location>
        <begin position="652"/>
        <end position="788"/>
    </location>
</feature>
<organism evidence="8 9">
    <name type="scientific">Taxus chinensis</name>
    <name type="common">Chinese yew</name>
    <name type="synonym">Taxus wallichiana var. chinensis</name>
    <dbReference type="NCBI Taxonomy" id="29808"/>
    <lineage>
        <taxon>Eukaryota</taxon>
        <taxon>Viridiplantae</taxon>
        <taxon>Streptophyta</taxon>
        <taxon>Embryophyta</taxon>
        <taxon>Tracheophyta</taxon>
        <taxon>Spermatophyta</taxon>
        <taxon>Pinopsida</taxon>
        <taxon>Pinidae</taxon>
        <taxon>Conifers II</taxon>
        <taxon>Cupressales</taxon>
        <taxon>Taxaceae</taxon>
        <taxon>Taxus</taxon>
    </lineage>
</organism>
<feature type="repeat" description="ARM" evidence="5">
    <location>
        <begin position="1745"/>
        <end position="1792"/>
    </location>
</feature>
<dbReference type="Gene3D" id="1.25.10.10">
    <property type="entry name" value="Leucine-rich Repeat Variant"/>
    <property type="match status" value="1"/>
</dbReference>
<feature type="region of interest" description="Disordered" evidence="6">
    <location>
        <begin position="1"/>
        <end position="28"/>
    </location>
</feature>
<feature type="compositionally biased region" description="Basic and acidic residues" evidence="6">
    <location>
        <begin position="171"/>
        <end position="189"/>
    </location>
</feature>
<name>A0AA38LKE3_TAXCH</name>
<evidence type="ECO:0000256" key="4">
    <source>
        <dbReference type="ARBA" id="ARBA00022860"/>
    </source>
</evidence>
<dbReference type="FunFam" id="1.20.5.190:FF:000008">
    <property type="entry name" value="Abnormal spindle-like microcephaly-associated protein homolog"/>
    <property type="match status" value="1"/>
</dbReference>
<keyword evidence="9" id="KW-1185">Reference proteome</keyword>
<dbReference type="GO" id="GO:0000922">
    <property type="term" value="C:spindle pole"/>
    <property type="evidence" value="ECO:0007669"/>
    <property type="project" value="TreeGrafter"/>
</dbReference>
<dbReference type="SUPFAM" id="SSF47576">
    <property type="entry name" value="Calponin-homology domain, CH-domain"/>
    <property type="match status" value="1"/>
</dbReference>
<dbReference type="PROSITE" id="PS50176">
    <property type="entry name" value="ARM_REPEAT"/>
    <property type="match status" value="1"/>
</dbReference>
<feature type="compositionally biased region" description="Basic and acidic residues" evidence="6">
    <location>
        <begin position="87"/>
        <end position="101"/>
    </location>
</feature>
<dbReference type="SMART" id="SM00185">
    <property type="entry name" value="ARM"/>
    <property type="match status" value="1"/>
</dbReference>
<dbReference type="GO" id="GO:0000278">
    <property type="term" value="P:mitotic cell cycle"/>
    <property type="evidence" value="ECO:0007669"/>
    <property type="project" value="TreeGrafter"/>
</dbReference>
<dbReference type="InterPro" id="IPR000048">
    <property type="entry name" value="IQ_motif_EF-hand-BS"/>
</dbReference>
<dbReference type="PANTHER" id="PTHR22706">
    <property type="entry name" value="ASSEMBLY FACTOR FOR SPINDLE MICROTUBULES"/>
    <property type="match status" value="1"/>
</dbReference>
<accession>A0AA38LKE3</accession>
<dbReference type="InterPro" id="IPR036872">
    <property type="entry name" value="CH_dom_sf"/>
</dbReference>
<reference evidence="8 9" key="1">
    <citation type="journal article" date="2021" name="Nat. Plants">
        <title>The Taxus genome provides insights into paclitaxel biosynthesis.</title>
        <authorList>
            <person name="Xiong X."/>
            <person name="Gou J."/>
            <person name="Liao Q."/>
            <person name="Li Y."/>
            <person name="Zhou Q."/>
            <person name="Bi G."/>
            <person name="Li C."/>
            <person name="Du R."/>
            <person name="Wang X."/>
            <person name="Sun T."/>
            <person name="Guo L."/>
            <person name="Liang H."/>
            <person name="Lu P."/>
            <person name="Wu Y."/>
            <person name="Zhang Z."/>
            <person name="Ro D.K."/>
            <person name="Shang Y."/>
            <person name="Huang S."/>
            <person name="Yan J."/>
        </authorList>
    </citation>
    <scope>NUCLEOTIDE SEQUENCE [LARGE SCALE GENOMIC DNA]</scope>
    <source>
        <strain evidence="8">Ta-2019</strain>
    </source>
</reference>